<dbReference type="AlphaFoldDB" id="A0A7W6GKT6"/>
<dbReference type="PANTHER" id="PTHR21131:SF0">
    <property type="entry name" value="GEO10195P1-RELATED"/>
    <property type="match status" value="1"/>
</dbReference>
<dbReference type="Pfam" id="PF07648">
    <property type="entry name" value="Kazal_2"/>
    <property type="match status" value="3"/>
</dbReference>
<dbReference type="SUPFAM" id="SSF100895">
    <property type="entry name" value="Kazal-type serine protease inhibitors"/>
    <property type="match status" value="3"/>
</dbReference>
<name>A0A7W6GKT6_9HYPH</name>
<dbReference type="InterPro" id="IPR002350">
    <property type="entry name" value="Kazal_dom"/>
</dbReference>
<dbReference type="EMBL" id="JACIEE010000009">
    <property type="protein sequence ID" value="MBB3979010.1"/>
    <property type="molecule type" value="Genomic_DNA"/>
</dbReference>
<gene>
    <name evidence="4" type="ORF">GGQ64_004246</name>
</gene>
<evidence type="ECO:0000259" key="3">
    <source>
        <dbReference type="PROSITE" id="PS51465"/>
    </source>
</evidence>
<feature type="chain" id="PRO_5031374068" description="Kazal-like domain-containing protein" evidence="2">
    <location>
        <begin position="27"/>
        <end position="195"/>
    </location>
</feature>
<dbReference type="PANTHER" id="PTHR21131">
    <property type="entry name" value="SERINE-TYPE ENDOPEPTIDASE INHIBITOR"/>
    <property type="match status" value="1"/>
</dbReference>
<dbReference type="Proteomes" id="UP000574761">
    <property type="component" value="Unassembled WGS sequence"/>
</dbReference>
<dbReference type="InterPro" id="IPR053265">
    <property type="entry name" value="Serpin"/>
</dbReference>
<proteinExistence type="predicted"/>
<evidence type="ECO:0000313" key="5">
    <source>
        <dbReference type="Proteomes" id="UP000574761"/>
    </source>
</evidence>
<evidence type="ECO:0000313" key="4">
    <source>
        <dbReference type="EMBL" id="MBB3979010.1"/>
    </source>
</evidence>
<dbReference type="SMART" id="SM00280">
    <property type="entry name" value="KAZAL"/>
    <property type="match status" value="3"/>
</dbReference>
<feature type="signal peptide" evidence="2">
    <location>
        <begin position="1"/>
        <end position="26"/>
    </location>
</feature>
<evidence type="ECO:0000256" key="1">
    <source>
        <dbReference type="SAM" id="MobiDB-lite"/>
    </source>
</evidence>
<accession>A0A7W6GKT6</accession>
<organism evidence="4 5">
    <name type="scientific">Mycoplana azooxidifex</name>
    <dbReference type="NCBI Taxonomy" id="1636188"/>
    <lineage>
        <taxon>Bacteria</taxon>
        <taxon>Pseudomonadati</taxon>
        <taxon>Pseudomonadota</taxon>
        <taxon>Alphaproteobacteria</taxon>
        <taxon>Hyphomicrobiales</taxon>
        <taxon>Rhizobiaceae</taxon>
        <taxon>Mycoplana</taxon>
    </lineage>
</organism>
<dbReference type="CDD" id="cd00104">
    <property type="entry name" value="KAZAL_FS"/>
    <property type="match status" value="1"/>
</dbReference>
<feature type="region of interest" description="Disordered" evidence="1">
    <location>
        <begin position="129"/>
        <end position="154"/>
    </location>
</feature>
<dbReference type="GO" id="GO:0005615">
    <property type="term" value="C:extracellular space"/>
    <property type="evidence" value="ECO:0007669"/>
    <property type="project" value="TreeGrafter"/>
</dbReference>
<comment type="caution">
    <text evidence="4">The sequence shown here is derived from an EMBL/GenBank/DDBJ whole genome shotgun (WGS) entry which is preliminary data.</text>
</comment>
<dbReference type="RefSeq" id="WP_183807265.1">
    <property type="nucleotide sequence ID" value="NZ_JACIEE010000009.1"/>
</dbReference>
<feature type="domain" description="Kazal-like" evidence="3">
    <location>
        <begin position="156"/>
        <end position="195"/>
    </location>
</feature>
<evidence type="ECO:0000256" key="2">
    <source>
        <dbReference type="SAM" id="SignalP"/>
    </source>
</evidence>
<keyword evidence="5" id="KW-1185">Reference proteome</keyword>
<dbReference type="PROSITE" id="PS51465">
    <property type="entry name" value="KAZAL_2"/>
    <property type="match status" value="2"/>
</dbReference>
<dbReference type="Gene3D" id="3.30.60.30">
    <property type="match status" value="3"/>
</dbReference>
<sequence length="195" mass="21586">MPDNAGFITRYARRLCISLSLLPLLAACTVETSPGHGGGPSPRPPAACTMEYAPVCGERGARRQTFPNACEARSRGFDIAHRGQCRSEPDVRACTREYAPVCGERGGRRQTFSNACEARSDGFRIVARGECRRQPPPRPDRPGRPERPDREPERMCTMEYAPVCAERDGRMRTFPNACSAGNDGFRVVRPGECRR</sequence>
<reference evidence="4 5" key="1">
    <citation type="submission" date="2020-08" db="EMBL/GenBank/DDBJ databases">
        <title>Genomic Encyclopedia of Type Strains, Phase IV (KMG-IV): sequencing the most valuable type-strain genomes for metagenomic binning, comparative biology and taxonomic classification.</title>
        <authorList>
            <person name="Goeker M."/>
        </authorList>
    </citation>
    <scope>NUCLEOTIDE SEQUENCE [LARGE SCALE GENOMIC DNA]</scope>
    <source>
        <strain evidence="4 5">DSM 100211</strain>
    </source>
</reference>
<keyword evidence="2" id="KW-0732">Signal</keyword>
<feature type="domain" description="Kazal-like" evidence="3">
    <location>
        <begin position="35"/>
        <end position="87"/>
    </location>
</feature>
<protein>
    <recommendedName>
        <fullName evidence="3">Kazal-like domain-containing protein</fullName>
    </recommendedName>
</protein>
<dbReference type="InterPro" id="IPR036058">
    <property type="entry name" value="Kazal_dom_sf"/>
</dbReference>